<dbReference type="EMBL" id="QSBY01000010">
    <property type="protein sequence ID" value="RHW69752.1"/>
    <property type="molecule type" value="Genomic_DNA"/>
</dbReference>
<sequence>MRVISPCDTVLVNTLSQLGVLFYMLGPRQFSICAYPASFFYARAGFPRGQQCEEPYGRRECQPLRPRLHPCPNRSDQALTEWRYGQCSALQQNGGALRHSGMCRKKKKQSRDTSCTCRSAASHLRKFKRKSTLSGFCPSLTYKVIPI</sequence>
<organism evidence="1 2">
    <name type="scientific">Trypanosoma brucei equiperdum</name>
    <dbReference type="NCBI Taxonomy" id="630700"/>
    <lineage>
        <taxon>Eukaryota</taxon>
        <taxon>Discoba</taxon>
        <taxon>Euglenozoa</taxon>
        <taxon>Kinetoplastea</taxon>
        <taxon>Metakinetoplastina</taxon>
        <taxon>Trypanosomatida</taxon>
        <taxon>Trypanosomatidae</taxon>
        <taxon>Trypanosoma</taxon>
    </lineage>
</organism>
<evidence type="ECO:0000313" key="1">
    <source>
        <dbReference type="EMBL" id="RHW69752.1"/>
    </source>
</evidence>
<proteinExistence type="predicted"/>
<dbReference type="Proteomes" id="UP000266743">
    <property type="component" value="Chromosome 10"/>
</dbReference>
<dbReference type="AlphaFoldDB" id="A0A3L6KZG3"/>
<comment type="caution">
    <text evidence="1">The sequence shown here is derived from an EMBL/GenBank/DDBJ whole genome shotgun (WGS) entry which is preliminary data.</text>
</comment>
<protein>
    <submittedName>
        <fullName evidence="1">Uncharacterized protein</fullName>
    </submittedName>
</protein>
<gene>
    <name evidence="1" type="ORF">DPX39_100102400</name>
</gene>
<accession>A0A3L6KZG3</accession>
<reference evidence="1 2" key="1">
    <citation type="submission" date="2018-09" db="EMBL/GenBank/DDBJ databases">
        <title>whole genome sequence of T. equiperdum IVM-t1 strain.</title>
        <authorList>
            <person name="Suganuma K."/>
        </authorList>
    </citation>
    <scope>NUCLEOTIDE SEQUENCE [LARGE SCALE GENOMIC DNA]</scope>
    <source>
        <strain evidence="1 2">IVM-t1</strain>
    </source>
</reference>
<name>A0A3L6KZG3_9TRYP</name>
<evidence type="ECO:0000313" key="2">
    <source>
        <dbReference type="Proteomes" id="UP000266743"/>
    </source>
</evidence>